<sequence length="195" mass="20720">MPHADSSVVPDNLVSKSEFYDHVTEQLVALLDGSRYWVSNLAQASALLYHAYASSPLYGLQPNSSTPVINWVGFYHLPLPLTSSSQGQNLTLGPFHGRPACLSITPKAGRGVCADAYVSGKGVVVSNVDEYPGHIACDGDTKSEVVIPLTVSVNGAAQTIGVFDLDSTNLSTFDEDDLRGLTRIVEIVAAGSDWP</sequence>
<organism evidence="2 3">
    <name type="scientific">Papiliotrema laurentii</name>
    <name type="common">Cryptococcus laurentii</name>
    <dbReference type="NCBI Taxonomy" id="5418"/>
    <lineage>
        <taxon>Eukaryota</taxon>
        <taxon>Fungi</taxon>
        <taxon>Dikarya</taxon>
        <taxon>Basidiomycota</taxon>
        <taxon>Agaricomycotina</taxon>
        <taxon>Tremellomycetes</taxon>
        <taxon>Tremellales</taxon>
        <taxon>Rhynchogastremaceae</taxon>
        <taxon>Papiliotrema</taxon>
    </lineage>
</organism>
<keyword evidence="3" id="KW-1185">Reference proteome</keyword>
<dbReference type="InterPro" id="IPR029016">
    <property type="entry name" value="GAF-like_dom_sf"/>
</dbReference>
<gene>
    <name evidence="2" type="ORF">DB88DRAFT_484559</name>
</gene>
<name>A0AAD9FT79_PAPLA</name>
<evidence type="ECO:0000313" key="3">
    <source>
        <dbReference type="Proteomes" id="UP001182556"/>
    </source>
</evidence>
<protein>
    <submittedName>
        <fullName evidence="2">GAF domain-like protein</fullName>
    </submittedName>
</protein>
<feature type="domain" description="GAF" evidence="1">
    <location>
        <begin position="100"/>
        <end position="189"/>
    </location>
</feature>
<reference evidence="2" key="1">
    <citation type="submission" date="2023-02" db="EMBL/GenBank/DDBJ databases">
        <title>Identification and recombinant expression of a fungal hydrolase from Papiliotrema laurentii that hydrolyzes apple cutin and clears colloidal polyester polyurethane.</title>
        <authorList>
            <consortium name="DOE Joint Genome Institute"/>
            <person name="Roman V.A."/>
            <person name="Bojanowski C."/>
            <person name="Crable B.R."/>
            <person name="Wagner D.N."/>
            <person name="Hung C.S."/>
            <person name="Nadeau L.J."/>
            <person name="Schratz L."/>
            <person name="Haridas S."/>
            <person name="Pangilinan J."/>
            <person name="Lipzen A."/>
            <person name="Na H."/>
            <person name="Yan M."/>
            <person name="Ng V."/>
            <person name="Grigoriev I.V."/>
            <person name="Spatafora J.W."/>
            <person name="Barlow D."/>
            <person name="Biffinger J."/>
            <person name="Kelley-Loughnane N."/>
            <person name="Varaljay V.A."/>
            <person name="Crookes-Goodson W.J."/>
        </authorList>
    </citation>
    <scope>NUCLEOTIDE SEQUENCE</scope>
    <source>
        <strain evidence="2">5307AH</strain>
    </source>
</reference>
<accession>A0AAD9FT79</accession>
<evidence type="ECO:0000313" key="2">
    <source>
        <dbReference type="EMBL" id="KAK1925632.1"/>
    </source>
</evidence>
<dbReference type="Proteomes" id="UP001182556">
    <property type="component" value="Unassembled WGS sequence"/>
</dbReference>
<dbReference type="InterPro" id="IPR003018">
    <property type="entry name" value="GAF"/>
</dbReference>
<proteinExistence type="predicted"/>
<dbReference type="Pfam" id="PF13185">
    <property type="entry name" value="GAF_2"/>
    <property type="match status" value="1"/>
</dbReference>
<comment type="caution">
    <text evidence="2">The sequence shown here is derived from an EMBL/GenBank/DDBJ whole genome shotgun (WGS) entry which is preliminary data.</text>
</comment>
<dbReference type="Gene3D" id="3.30.450.40">
    <property type="match status" value="1"/>
</dbReference>
<dbReference type="SUPFAM" id="SSF55781">
    <property type="entry name" value="GAF domain-like"/>
    <property type="match status" value="1"/>
</dbReference>
<evidence type="ECO:0000259" key="1">
    <source>
        <dbReference type="Pfam" id="PF13185"/>
    </source>
</evidence>
<dbReference type="EMBL" id="JAODAN010000003">
    <property type="protein sequence ID" value="KAK1925632.1"/>
    <property type="molecule type" value="Genomic_DNA"/>
</dbReference>
<dbReference type="AlphaFoldDB" id="A0AAD9FT79"/>